<dbReference type="GO" id="GO:0004852">
    <property type="term" value="F:uroporphyrinogen-III synthase activity"/>
    <property type="evidence" value="ECO:0007669"/>
    <property type="project" value="InterPro"/>
</dbReference>
<sequence length="241" mass="24753">MHILVTRPKTDAAALTAQLEALGHRVSADPLLQITPLPIAADALDGAKGLVVTSRNGLRALAQSPALPAALALPLIAVGPATARHAEEIGFKYITVGEGTALSILPLIEQMARTTGGPLTHVRGEVVAFDLAGALAARGVELSPIIAYRSDPAKELLPTTRDLLSAGAIDAVILMSPRTGATFARLAKDGGVEEGARRAVMACISSAVAAALEPLAPLRVEVAQTPDVPALLTVISRVETL</sequence>
<organism evidence="2 3">
    <name type="scientific">Hyphomicrobium sulfonivorans</name>
    <dbReference type="NCBI Taxonomy" id="121290"/>
    <lineage>
        <taxon>Bacteria</taxon>
        <taxon>Pseudomonadati</taxon>
        <taxon>Pseudomonadota</taxon>
        <taxon>Alphaproteobacteria</taxon>
        <taxon>Hyphomicrobiales</taxon>
        <taxon>Hyphomicrobiaceae</taxon>
        <taxon>Hyphomicrobium</taxon>
    </lineage>
</organism>
<evidence type="ECO:0000313" key="3">
    <source>
        <dbReference type="Proteomes" id="UP000059074"/>
    </source>
</evidence>
<accession>A0A109BLH5</accession>
<dbReference type="EMBL" id="LMTR01000027">
    <property type="protein sequence ID" value="KWT70988.1"/>
    <property type="molecule type" value="Genomic_DNA"/>
</dbReference>
<protein>
    <recommendedName>
        <fullName evidence="1">Tetrapyrrole biosynthesis uroporphyrinogen III synthase domain-containing protein</fullName>
    </recommendedName>
</protein>
<keyword evidence="3" id="KW-1185">Reference proteome</keyword>
<feature type="domain" description="Tetrapyrrole biosynthesis uroporphyrinogen III synthase" evidence="1">
    <location>
        <begin position="14"/>
        <end position="232"/>
    </location>
</feature>
<dbReference type="STRING" id="121290.APY04_0650"/>
<reference evidence="2 3" key="1">
    <citation type="submission" date="2015-10" db="EMBL/GenBank/DDBJ databases">
        <title>Transcriptomic analysis of a linuron degrading triple-species bacterial consortium.</title>
        <authorList>
            <person name="Albers P."/>
        </authorList>
    </citation>
    <scope>NUCLEOTIDE SEQUENCE [LARGE SCALE GENOMIC DNA]</scope>
    <source>
        <strain evidence="2 3">WDL6</strain>
    </source>
</reference>
<dbReference type="Proteomes" id="UP000059074">
    <property type="component" value="Unassembled WGS sequence"/>
</dbReference>
<gene>
    <name evidence="2" type="ORF">APY04_0650</name>
</gene>
<dbReference type="InterPro" id="IPR003754">
    <property type="entry name" value="4pyrrol_synth_uPrphyn_synth"/>
</dbReference>
<proteinExistence type="predicted"/>
<dbReference type="Gene3D" id="3.40.50.10090">
    <property type="match status" value="2"/>
</dbReference>
<dbReference type="InterPro" id="IPR036108">
    <property type="entry name" value="4pyrrol_syn_uPrphyn_synt_sf"/>
</dbReference>
<dbReference type="GO" id="GO:0033014">
    <property type="term" value="P:tetrapyrrole biosynthetic process"/>
    <property type="evidence" value="ECO:0007669"/>
    <property type="project" value="InterPro"/>
</dbReference>
<dbReference type="OrthoDB" id="7163809at2"/>
<comment type="caution">
    <text evidence="2">The sequence shown here is derived from an EMBL/GenBank/DDBJ whole genome shotgun (WGS) entry which is preliminary data.</text>
</comment>
<dbReference type="Pfam" id="PF02602">
    <property type="entry name" value="HEM4"/>
    <property type="match status" value="1"/>
</dbReference>
<dbReference type="CDD" id="cd06578">
    <property type="entry name" value="HemD"/>
    <property type="match status" value="1"/>
</dbReference>
<evidence type="ECO:0000313" key="2">
    <source>
        <dbReference type="EMBL" id="KWT70988.1"/>
    </source>
</evidence>
<evidence type="ECO:0000259" key="1">
    <source>
        <dbReference type="Pfam" id="PF02602"/>
    </source>
</evidence>
<dbReference type="PATRIC" id="fig|121290.4.peg.1122"/>
<dbReference type="SUPFAM" id="SSF69618">
    <property type="entry name" value="HemD-like"/>
    <property type="match status" value="1"/>
</dbReference>
<dbReference type="AlphaFoldDB" id="A0A109BLH5"/>
<name>A0A109BLH5_HYPSL</name>